<dbReference type="AlphaFoldDB" id="F8QGV8"/>
<dbReference type="Proteomes" id="UP000008063">
    <property type="component" value="Unassembled WGS sequence"/>
</dbReference>
<gene>
    <name evidence="2" type="ORF">SERLA73DRAFT_79576</name>
</gene>
<reference evidence="3" key="1">
    <citation type="journal article" date="2011" name="Science">
        <title>The plant cell wall-decomposing machinery underlies the functional diversity of forest fungi.</title>
        <authorList>
            <person name="Eastwood D.C."/>
            <person name="Floudas D."/>
            <person name="Binder M."/>
            <person name="Majcherczyk A."/>
            <person name="Schneider P."/>
            <person name="Aerts A."/>
            <person name="Asiegbu F.O."/>
            <person name="Baker S.E."/>
            <person name="Barry K."/>
            <person name="Bendiksby M."/>
            <person name="Blumentritt M."/>
            <person name="Coutinho P.M."/>
            <person name="Cullen D."/>
            <person name="de Vries R.P."/>
            <person name="Gathman A."/>
            <person name="Goodell B."/>
            <person name="Henrissat B."/>
            <person name="Ihrmark K."/>
            <person name="Kauserud H."/>
            <person name="Kohler A."/>
            <person name="LaButti K."/>
            <person name="Lapidus A."/>
            <person name="Lavin J.L."/>
            <person name="Lee Y.-H."/>
            <person name="Lindquist E."/>
            <person name="Lilly W."/>
            <person name="Lucas S."/>
            <person name="Morin E."/>
            <person name="Murat C."/>
            <person name="Oguiza J.A."/>
            <person name="Park J."/>
            <person name="Pisabarro A.G."/>
            <person name="Riley R."/>
            <person name="Rosling A."/>
            <person name="Salamov A."/>
            <person name="Schmidt O."/>
            <person name="Schmutz J."/>
            <person name="Skrede I."/>
            <person name="Stenlid J."/>
            <person name="Wiebenga A."/>
            <person name="Xie X."/>
            <person name="Kuees U."/>
            <person name="Hibbett D.S."/>
            <person name="Hoffmeister D."/>
            <person name="Hoegberg N."/>
            <person name="Martin F."/>
            <person name="Grigoriev I.V."/>
            <person name="Watkinson S.C."/>
        </authorList>
    </citation>
    <scope>NUCLEOTIDE SEQUENCE [LARGE SCALE GENOMIC DNA]</scope>
    <source>
        <strain evidence="3">strain S7.3</strain>
    </source>
</reference>
<evidence type="ECO:0000313" key="2">
    <source>
        <dbReference type="EMBL" id="EGN92440.1"/>
    </source>
</evidence>
<sequence length="142" mass="15185">MDEDWGWQRHSSQRTCTHANSFWQSILAPAGPSHEFGASIHLNSKTLIRIRDLRLAPTSADDNVSPSPPFPQAIATSTAAPQPAILAPLILNPVAPLQAPATAADTTTPAPDHPRSESLFPALIHPPHLSLQLPGKCAQCLQ</sequence>
<organism evidence="3">
    <name type="scientific">Serpula lacrymans var. lacrymans (strain S7.3)</name>
    <name type="common">Dry rot fungus</name>
    <dbReference type="NCBI Taxonomy" id="936435"/>
    <lineage>
        <taxon>Eukaryota</taxon>
        <taxon>Fungi</taxon>
        <taxon>Dikarya</taxon>
        <taxon>Basidiomycota</taxon>
        <taxon>Agaricomycotina</taxon>
        <taxon>Agaricomycetes</taxon>
        <taxon>Agaricomycetidae</taxon>
        <taxon>Boletales</taxon>
        <taxon>Coniophorineae</taxon>
        <taxon>Serpulaceae</taxon>
        <taxon>Serpula</taxon>
    </lineage>
</organism>
<dbReference type="EMBL" id="GL945504">
    <property type="protein sequence ID" value="EGN92440.1"/>
    <property type="molecule type" value="Genomic_DNA"/>
</dbReference>
<proteinExistence type="predicted"/>
<accession>F8QGV8</accession>
<name>F8QGV8_SERL3</name>
<dbReference type="HOGENOM" id="CLU_1816975_0_0_1"/>
<dbReference type="InParanoid" id="F8QGV8"/>
<evidence type="ECO:0000256" key="1">
    <source>
        <dbReference type="SAM" id="MobiDB-lite"/>
    </source>
</evidence>
<feature type="region of interest" description="Disordered" evidence="1">
    <location>
        <begin position="100"/>
        <end position="120"/>
    </location>
</feature>
<evidence type="ECO:0000313" key="3">
    <source>
        <dbReference type="Proteomes" id="UP000008063"/>
    </source>
</evidence>
<feature type="compositionally biased region" description="Low complexity" evidence="1">
    <location>
        <begin position="100"/>
        <end position="110"/>
    </location>
</feature>
<protein>
    <submittedName>
        <fullName evidence="2">Uncharacterized protein</fullName>
    </submittedName>
</protein>
<keyword evidence="3" id="KW-1185">Reference proteome</keyword>